<dbReference type="KEGG" id="ccot:CCAX7_43560"/>
<keyword evidence="2" id="KW-1185">Reference proteome</keyword>
<evidence type="ECO:0000313" key="1">
    <source>
        <dbReference type="EMBL" id="BDI32305.1"/>
    </source>
</evidence>
<protein>
    <submittedName>
        <fullName evidence="1">Uncharacterized protein</fullName>
    </submittedName>
</protein>
<organism evidence="1 2">
    <name type="scientific">Capsulimonas corticalis</name>
    <dbReference type="NCBI Taxonomy" id="2219043"/>
    <lineage>
        <taxon>Bacteria</taxon>
        <taxon>Bacillati</taxon>
        <taxon>Armatimonadota</taxon>
        <taxon>Armatimonadia</taxon>
        <taxon>Capsulimonadales</taxon>
        <taxon>Capsulimonadaceae</taxon>
        <taxon>Capsulimonas</taxon>
    </lineage>
</organism>
<dbReference type="EMBL" id="AP025739">
    <property type="protein sequence ID" value="BDI32305.1"/>
    <property type="molecule type" value="Genomic_DNA"/>
</dbReference>
<evidence type="ECO:0000313" key="2">
    <source>
        <dbReference type="Proteomes" id="UP000287394"/>
    </source>
</evidence>
<dbReference type="Proteomes" id="UP000287394">
    <property type="component" value="Chromosome"/>
</dbReference>
<name>A0A402CXJ8_9BACT</name>
<dbReference type="RefSeq" id="WP_119322011.1">
    <property type="nucleotide sequence ID" value="NZ_AP025739.1"/>
</dbReference>
<dbReference type="AlphaFoldDB" id="A0A402CXJ8"/>
<gene>
    <name evidence="1" type="ORF">CCAX7_43560</name>
</gene>
<dbReference type="OrthoDB" id="3401376at2"/>
<proteinExistence type="predicted"/>
<dbReference type="InterPro" id="IPR024479">
    <property type="entry name" value="DUF3866"/>
</dbReference>
<accession>A0A402CXJ8</accession>
<dbReference type="Pfam" id="PF12982">
    <property type="entry name" value="DUF3866"/>
    <property type="match status" value="1"/>
</dbReference>
<reference evidence="1 2" key="1">
    <citation type="journal article" date="2019" name="Int. J. Syst. Evol. Microbiol.">
        <title>Capsulimonas corticalis gen. nov., sp. nov., an aerobic capsulated bacterium, of a novel bacterial order, Capsulimonadales ord. nov., of the class Armatimonadia of the phylum Armatimonadetes.</title>
        <authorList>
            <person name="Li J."/>
            <person name="Kudo C."/>
            <person name="Tonouchi A."/>
        </authorList>
    </citation>
    <scope>NUCLEOTIDE SEQUENCE [LARGE SCALE GENOMIC DNA]</scope>
    <source>
        <strain evidence="1 2">AX-7</strain>
    </source>
</reference>
<sequence length="338" mass="35451">MLAQTRGQVAEVSDLDSDAQDLIVLAAGSRRRAVNYRTLTGDAGIGDEVLLNITGVALKLGTGGVDFVMANLSRTPEFAGGNDGHIIKARYLPCQHSVLTLEEQARYADIWERGLDEFPVLVGQLHSQVIPTACGLLEQGKRRIAYVMTDAAALPLAFSKTIRAARAQGVIATTITCGQAFGGDYETVTPHSALLAAKHIADADAVIVCQGPGNAGTGTRYGFSGVEQAGILDIAARLGGTPIAIARMSAGDARPRHQGVSHHTRTTLDLTYARCVVPIPIGHDGAGIPDRHNVKYVEGYDAALARLRATGISVTTMGRDLDQDPLFFAAAACAGLAA</sequence>